<dbReference type="InterPro" id="IPR051612">
    <property type="entry name" value="Teichoic_Acid_Biosynth"/>
</dbReference>
<dbReference type="PATRIC" id="fig|1265861.3.peg.1900"/>
<dbReference type="STRING" id="1265861.BCAMP_09700"/>
<keyword evidence="1" id="KW-0808">Transferase</keyword>
<dbReference type="EMBL" id="AODH01000040">
    <property type="protein sequence ID" value="EUJ37626.1"/>
    <property type="molecule type" value="Genomic_DNA"/>
</dbReference>
<dbReference type="PANTHER" id="PTHR37316">
    <property type="entry name" value="TEICHOIC ACID GLYCEROL-PHOSPHATE PRIMASE"/>
    <property type="match status" value="1"/>
</dbReference>
<protein>
    <submittedName>
        <fullName evidence="1">Ribitolphosphotransferase</fullName>
    </submittedName>
</protein>
<dbReference type="Gene3D" id="3.40.50.11820">
    <property type="match status" value="1"/>
</dbReference>
<reference evidence="1 2" key="1">
    <citation type="submission" date="2012-12" db="EMBL/GenBank/DDBJ databases">
        <title>Novel taxa of Listeriaceae from agricultural environments in the United States.</title>
        <authorList>
            <person name="den Bakker H.C."/>
            <person name="Allred A."/>
            <person name="Warchocki S."/>
            <person name="Wright E.M."/>
            <person name="Burrell A."/>
            <person name="Nightingale K.K."/>
            <person name="Kephart D."/>
            <person name="Wiedmann M."/>
        </authorList>
    </citation>
    <scope>NUCLEOTIDE SEQUENCE [LARGE SCALE GENOMIC DNA]</scope>
    <source>
        <strain evidence="1 2">FSL F6-1037</strain>
    </source>
</reference>
<evidence type="ECO:0000313" key="2">
    <source>
        <dbReference type="Proteomes" id="UP000019243"/>
    </source>
</evidence>
<dbReference type="PANTHER" id="PTHR37316:SF2">
    <property type="entry name" value="TEICHOIC ACID RIBITOL-PHOSPHATE POLYMERASE TARK"/>
    <property type="match status" value="1"/>
</dbReference>
<dbReference type="GO" id="GO:0016020">
    <property type="term" value="C:membrane"/>
    <property type="evidence" value="ECO:0007669"/>
    <property type="project" value="InterPro"/>
</dbReference>
<comment type="caution">
    <text evidence="1">The sequence shown here is derived from an EMBL/GenBank/DDBJ whole genome shotgun (WGS) entry which is preliminary data.</text>
</comment>
<organism evidence="1 2">
    <name type="scientific">Brochothrix campestris FSL F6-1037</name>
    <dbReference type="NCBI Taxonomy" id="1265861"/>
    <lineage>
        <taxon>Bacteria</taxon>
        <taxon>Bacillati</taxon>
        <taxon>Bacillota</taxon>
        <taxon>Bacilli</taxon>
        <taxon>Bacillales</taxon>
        <taxon>Listeriaceae</taxon>
        <taxon>Brochothrix</taxon>
    </lineage>
</organism>
<sequence>MGKLLTISKICVKQIIRGCVGLLYKVLTLFPLKQKAVFISTRSTGASENLTPLIEELQRRTITLRIVEYNGKIATNLTQLIKTPIFFMKMLYQLATARYIVIDDYCLPVYLVEKRQGVEVIQVWHAAGALKKFGHSLKQIPTTTLQQYEQALISTHSNYDKAIVSSPAAIPAFAEAFQMPPENVLALGTPKTDVLLNPEFKATSIAKCDRFFQKK</sequence>
<dbReference type="Pfam" id="PF04464">
    <property type="entry name" value="Glyphos_transf"/>
    <property type="match status" value="1"/>
</dbReference>
<accession>W7CPI6</accession>
<gene>
    <name evidence="1" type="ORF">BCAMP_09700</name>
</gene>
<evidence type="ECO:0000313" key="1">
    <source>
        <dbReference type="EMBL" id="EUJ37626.1"/>
    </source>
</evidence>
<dbReference type="Proteomes" id="UP000019243">
    <property type="component" value="Unassembled WGS sequence"/>
</dbReference>
<name>W7CPI6_9LIST</name>
<dbReference type="AlphaFoldDB" id="W7CPI6"/>
<dbReference type="GO" id="GO:0047355">
    <property type="term" value="F:CDP-glycerol glycerophosphotransferase activity"/>
    <property type="evidence" value="ECO:0007669"/>
    <property type="project" value="InterPro"/>
</dbReference>
<dbReference type="InterPro" id="IPR007554">
    <property type="entry name" value="Glycerophosphate_synth"/>
</dbReference>
<proteinExistence type="predicted"/>
<keyword evidence="2" id="KW-1185">Reference proteome</keyword>
<dbReference type="InterPro" id="IPR043149">
    <property type="entry name" value="TagF_N"/>
</dbReference>